<protein>
    <recommendedName>
        <fullName evidence="4">Lipoprotein</fullName>
    </recommendedName>
</protein>
<reference evidence="2 3" key="1">
    <citation type="submission" date="2024-12" db="EMBL/GenBank/DDBJ databases">
        <title>Forecasting of Potato common scab and diversities of Pathogenic streptomyces spp. in china.</title>
        <authorList>
            <person name="Handique U."/>
            <person name="Wu J."/>
        </authorList>
    </citation>
    <scope>NUCLEOTIDE SEQUENCE [LARGE SCALE GENOMIC DNA]</scope>
    <source>
        <strain evidence="2 3">ZRIMU1530</strain>
    </source>
</reference>
<gene>
    <name evidence="2" type="ORF">ACKI18_42500</name>
</gene>
<organism evidence="2 3">
    <name type="scientific">Streptomyces niveiscabiei</name>
    <dbReference type="NCBI Taxonomy" id="164115"/>
    <lineage>
        <taxon>Bacteria</taxon>
        <taxon>Bacillati</taxon>
        <taxon>Actinomycetota</taxon>
        <taxon>Actinomycetes</taxon>
        <taxon>Kitasatosporales</taxon>
        <taxon>Streptomycetaceae</taxon>
        <taxon>Streptomyces</taxon>
    </lineage>
</organism>
<dbReference type="Proteomes" id="UP001631957">
    <property type="component" value="Unassembled WGS sequence"/>
</dbReference>
<evidence type="ECO:0000256" key="1">
    <source>
        <dbReference type="SAM" id="MobiDB-lite"/>
    </source>
</evidence>
<comment type="caution">
    <text evidence="2">The sequence shown here is derived from an EMBL/GenBank/DDBJ whole genome shotgun (WGS) entry which is preliminary data.</text>
</comment>
<evidence type="ECO:0000313" key="2">
    <source>
        <dbReference type="EMBL" id="MFM9615346.1"/>
    </source>
</evidence>
<accession>A0ABW9I678</accession>
<dbReference type="RefSeq" id="WP_409123895.1">
    <property type="nucleotide sequence ID" value="NZ_JBJVNI010000034.1"/>
</dbReference>
<proteinExistence type="predicted"/>
<sequence>MTSLVLAGCGTGQGSRAGAAAEPTRTSGVEGKPLSGADLERATITGTDLVGYEVQRETAATFASRKSADPAECAPAMRAVGGSSGFAATARTARLVFPKERGSSAHMTLASHSPGDARQVIDALRTAAERCETFKDILVDFDYDAIQLQPDPGYGDESVSLRLTQLASYGEGDEPVRVPHAVVAVRQGATVVMFTTLNRPFGPRGKEPVAVPKAIIEAQLNKLMAAK</sequence>
<name>A0ABW9I678_9ACTN</name>
<dbReference type="EMBL" id="JBJVNI010000034">
    <property type="protein sequence ID" value="MFM9615346.1"/>
    <property type="molecule type" value="Genomic_DNA"/>
</dbReference>
<evidence type="ECO:0000313" key="3">
    <source>
        <dbReference type="Proteomes" id="UP001631957"/>
    </source>
</evidence>
<feature type="region of interest" description="Disordered" evidence="1">
    <location>
        <begin position="1"/>
        <end position="35"/>
    </location>
</feature>
<evidence type="ECO:0008006" key="4">
    <source>
        <dbReference type="Google" id="ProtNLM"/>
    </source>
</evidence>
<keyword evidence="3" id="KW-1185">Reference proteome</keyword>